<comment type="caution">
    <text evidence="1">The sequence shown here is derived from an EMBL/GenBank/DDBJ whole genome shotgun (WGS) entry which is preliminary data.</text>
</comment>
<dbReference type="Proteomes" id="UP000823894">
    <property type="component" value="Unassembled WGS sequence"/>
</dbReference>
<proteinExistence type="predicted"/>
<name>A0A9D2SWK7_9FIRM</name>
<reference evidence="1" key="2">
    <citation type="submission" date="2021-04" db="EMBL/GenBank/DDBJ databases">
        <authorList>
            <person name="Gilroy R."/>
        </authorList>
    </citation>
    <scope>NUCLEOTIDE SEQUENCE</scope>
    <source>
        <strain evidence="1">ChiGjej1B1-1692</strain>
    </source>
</reference>
<evidence type="ECO:0000313" key="1">
    <source>
        <dbReference type="EMBL" id="HJC38428.1"/>
    </source>
</evidence>
<evidence type="ECO:0000313" key="2">
    <source>
        <dbReference type="Proteomes" id="UP000823894"/>
    </source>
</evidence>
<dbReference type="EMBL" id="DWWK01000073">
    <property type="protein sequence ID" value="HJC38428.1"/>
    <property type="molecule type" value="Genomic_DNA"/>
</dbReference>
<sequence>MGREYRHTIEQSTESTLAPVLVEFVKWVLRSAGEHGIRRIYFLARDGWPMYQAARILAEGRDPEIDCRYLKCSRYALRIPAFHLLGRSAVEQICMGGISVTLRKVLRRGGLTDQEIQETARAMGRRDDLDRILSYQEVRELRGPLAQTELFWRYVSAHAEEAYGAAVGYLRREGLMDGIDYAIADSGWTGSIQRTLSLITASAGYRGRITGYYFGLYHIPADAEKKDYHAYYFGPVGKIRRKVYFSNSLFECICSEPSRMTVGYRRSGEGYEPAAEEGRIGNREELELIHGIVERRAGEEAERLPVRPALWKTDIGRRLLRRLEQLMGRPGRAQAEAFGRMKFTDDVLDAGHLLAPVLTEQEIRQNHFWAKLLALTGIRRQPVKESAWIEGSIVRSGGAVRWHLLQSRIYKYLLYIKKDILERIK</sequence>
<reference evidence="1" key="1">
    <citation type="journal article" date="2021" name="PeerJ">
        <title>Extensive microbial diversity within the chicken gut microbiome revealed by metagenomics and culture.</title>
        <authorList>
            <person name="Gilroy R."/>
            <person name="Ravi A."/>
            <person name="Getino M."/>
            <person name="Pursley I."/>
            <person name="Horton D.L."/>
            <person name="Alikhan N.F."/>
            <person name="Baker D."/>
            <person name="Gharbi K."/>
            <person name="Hall N."/>
            <person name="Watson M."/>
            <person name="Adriaenssens E.M."/>
            <person name="Foster-Nyarko E."/>
            <person name="Jarju S."/>
            <person name="Secka A."/>
            <person name="Antonio M."/>
            <person name="Oren A."/>
            <person name="Chaudhuri R.R."/>
            <person name="La Ragione R."/>
            <person name="Hildebrand F."/>
            <person name="Pallen M.J."/>
        </authorList>
    </citation>
    <scope>NUCLEOTIDE SEQUENCE</scope>
    <source>
        <strain evidence="1">ChiGjej1B1-1692</strain>
    </source>
</reference>
<dbReference type="AlphaFoldDB" id="A0A9D2SWK7"/>
<gene>
    <name evidence="1" type="ORF">H9757_05125</name>
</gene>
<protein>
    <submittedName>
        <fullName evidence="1">Uncharacterized protein</fullName>
    </submittedName>
</protein>
<accession>A0A9D2SWK7</accession>
<organism evidence="1 2">
    <name type="scientific">Candidatus Mediterraneibacter faecigallinarum</name>
    <dbReference type="NCBI Taxonomy" id="2838669"/>
    <lineage>
        <taxon>Bacteria</taxon>
        <taxon>Bacillati</taxon>
        <taxon>Bacillota</taxon>
        <taxon>Clostridia</taxon>
        <taxon>Lachnospirales</taxon>
        <taxon>Lachnospiraceae</taxon>
        <taxon>Mediterraneibacter</taxon>
    </lineage>
</organism>